<dbReference type="EMBL" id="VIIS01000650">
    <property type="protein sequence ID" value="KAF0306599.1"/>
    <property type="molecule type" value="Genomic_DNA"/>
</dbReference>
<dbReference type="Gene3D" id="3.40.50.1820">
    <property type="entry name" value="alpha/beta hydrolase"/>
    <property type="match status" value="1"/>
</dbReference>
<keyword evidence="1" id="KW-0325">Glycoprotein</keyword>
<gene>
    <name evidence="5" type="primary">Nrt</name>
    <name evidence="5" type="ORF">FJT64_021929</name>
</gene>
<reference evidence="5 6" key="1">
    <citation type="submission" date="2019-07" db="EMBL/GenBank/DDBJ databases">
        <title>Draft genome assembly of a fouling barnacle, Amphibalanus amphitrite (Darwin, 1854): The first reference genome for Thecostraca.</title>
        <authorList>
            <person name="Kim W."/>
        </authorList>
    </citation>
    <scope>NUCLEOTIDE SEQUENCE [LARGE SCALE GENOMIC DNA]</scope>
    <source>
        <strain evidence="5">SNU_AA5</strain>
        <tissue evidence="5">Soma without cirri and trophi</tissue>
    </source>
</reference>
<feature type="domain" description="Carboxylesterase type B" evidence="4">
    <location>
        <begin position="142"/>
        <end position="595"/>
    </location>
</feature>
<protein>
    <submittedName>
        <fullName evidence="5">Neurotactin</fullName>
    </submittedName>
</protein>
<dbReference type="InterPro" id="IPR002018">
    <property type="entry name" value="CarbesteraseB"/>
</dbReference>
<dbReference type="Proteomes" id="UP000440578">
    <property type="component" value="Unassembled WGS sequence"/>
</dbReference>
<keyword evidence="3" id="KW-0812">Transmembrane</keyword>
<sequence length="640" mass="70188">MAQVPGLSSAPGRPVASSPLRRLTDRLTSMFSPPRKKVVERRHTVETTSESQRMVSLGVPDPTLSRLAADADPEGGTDDQSTRTCAPSKTKIIIVLLALVTFLVIVIVAVTHQGTTGRRRHASYLWDATARIVSDEHVETMASCGLVRGRVEKEAFVFHGVPYALAPVGRRRFQTAESPPGLSSCWTGVLEATGPPGAACPHLAADGTPAGGAEDCLTVDIYTPRVPFTEPLPVVVFVGGDTLSGRTPAELRPEPELARRHGVVFVTVRVRRSVLGFLASEVLSRASHPHASGNYGLSDLLAALEWLSLNAEHFGGSAQRVTLLGHQSGATLMSLLTAVPRSKQLYTNMWLTGGSGHLDNFTMPDLRQASDNNAQYLSYVDCADARCLRNRTVQQLLEAVPRVWHRIPTGLPRLNEPRHNWLVRDGFLLTESVHDAWAESQERRRELPDPLIVLGVNAQQDGAPDLYGVREWNVSSVAESYVATTLGTFPGELRDRATRLYLRHGGDPWTQIATMVSDVRTVCPLYAAARRAAGHFTNRAYFYLAAQKRHGETGFIADARSDIEAILGVYKAETIEQRKFVDNMQHMFYKFVRDGRLPLDASAADKVYVVDDGIGTVSGHRSCDDLWNSSGLYPQYARRD</sequence>
<evidence type="ECO:0000259" key="4">
    <source>
        <dbReference type="Pfam" id="PF00135"/>
    </source>
</evidence>
<evidence type="ECO:0000256" key="3">
    <source>
        <dbReference type="SAM" id="Phobius"/>
    </source>
</evidence>
<evidence type="ECO:0000313" key="5">
    <source>
        <dbReference type="EMBL" id="KAF0306599.1"/>
    </source>
</evidence>
<proteinExistence type="predicted"/>
<dbReference type="SUPFAM" id="SSF53474">
    <property type="entry name" value="alpha/beta-Hydrolases"/>
    <property type="match status" value="1"/>
</dbReference>
<keyword evidence="3" id="KW-1133">Transmembrane helix</keyword>
<evidence type="ECO:0000256" key="1">
    <source>
        <dbReference type="ARBA" id="ARBA00023180"/>
    </source>
</evidence>
<dbReference type="Pfam" id="PF00135">
    <property type="entry name" value="COesterase"/>
    <property type="match status" value="1"/>
</dbReference>
<keyword evidence="3" id="KW-0472">Membrane</keyword>
<dbReference type="OrthoDB" id="408631at2759"/>
<organism evidence="5 6">
    <name type="scientific">Amphibalanus amphitrite</name>
    <name type="common">Striped barnacle</name>
    <name type="synonym">Balanus amphitrite</name>
    <dbReference type="NCBI Taxonomy" id="1232801"/>
    <lineage>
        <taxon>Eukaryota</taxon>
        <taxon>Metazoa</taxon>
        <taxon>Ecdysozoa</taxon>
        <taxon>Arthropoda</taxon>
        <taxon>Crustacea</taxon>
        <taxon>Multicrustacea</taxon>
        <taxon>Cirripedia</taxon>
        <taxon>Thoracica</taxon>
        <taxon>Thoracicalcarea</taxon>
        <taxon>Balanomorpha</taxon>
        <taxon>Balanoidea</taxon>
        <taxon>Balanidae</taxon>
        <taxon>Amphibalaninae</taxon>
        <taxon>Amphibalanus</taxon>
    </lineage>
</organism>
<evidence type="ECO:0000313" key="6">
    <source>
        <dbReference type="Proteomes" id="UP000440578"/>
    </source>
</evidence>
<comment type="caution">
    <text evidence="5">The sequence shown here is derived from an EMBL/GenBank/DDBJ whole genome shotgun (WGS) entry which is preliminary data.</text>
</comment>
<evidence type="ECO:0000256" key="2">
    <source>
        <dbReference type="SAM" id="MobiDB-lite"/>
    </source>
</evidence>
<dbReference type="InterPro" id="IPR029058">
    <property type="entry name" value="AB_hydrolase_fold"/>
</dbReference>
<name>A0A6A4WMV9_AMPAM</name>
<keyword evidence="6" id="KW-1185">Reference proteome</keyword>
<dbReference type="InterPro" id="IPR050309">
    <property type="entry name" value="Type-B_Carboxylest/Lipase"/>
</dbReference>
<dbReference type="InterPro" id="IPR019819">
    <property type="entry name" value="Carboxylesterase_B_CS"/>
</dbReference>
<feature type="transmembrane region" description="Helical" evidence="3">
    <location>
        <begin position="92"/>
        <end position="110"/>
    </location>
</feature>
<feature type="region of interest" description="Disordered" evidence="2">
    <location>
        <begin position="1"/>
        <end position="83"/>
    </location>
</feature>
<dbReference type="PANTHER" id="PTHR11559">
    <property type="entry name" value="CARBOXYLESTERASE"/>
    <property type="match status" value="1"/>
</dbReference>
<dbReference type="AlphaFoldDB" id="A0A6A4WMV9"/>
<dbReference type="PROSITE" id="PS00941">
    <property type="entry name" value="CARBOXYLESTERASE_B_2"/>
    <property type="match status" value="1"/>
</dbReference>
<accession>A0A6A4WMV9</accession>